<evidence type="ECO:0000259" key="5">
    <source>
        <dbReference type="Pfam" id="PF24903"/>
    </source>
</evidence>
<proteinExistence type="inferred from homology"/>
<evidence type="ECO:0000256" key="2">
    <source>
        <dbReference type="ARBA" id="ARBA00023254"/>
    </source>
</evidence>
<evidence type="ECO:0000313" key="7">
    <source>
        <dbReference type="Proteomes" id="UP000726737"/>
    </source>
</evidence>
<gene>
    <name evidence="6" type="ORF">BG011_004322</name>
</gene>
<organism evidence="6 7">
    <name type="scientific">Mortierella polycephala</name>
    <dbReference type="NCBI Taxonomy" id="41804"/>
    <lineage>
        <taxon>Eukaryota</taxon>
        <taxon>Fungi</taxon>
        <taxon>Fungi incertae sedis</taxon>
        <taxon>Mucoromycota</taxon>
        <taxon>Mortierellomycotina</taxon>
        <taxon>Mortierellomycetes</taxon>
        <taxon>Mortierellales</taxon>
        <taxon>Mortierellaceae</taxon>
        <taxon>Mortierella</taxon>
    </lineage>
</organism>
<dbReference type="InterPro" id="IPR012340">
    <property type="entry name" value="NA-bd_OB-fold"/>
</dbReference>
<sequence length="554" mass="62054">MKRRYATPYARDQPGAPPKASNTTNYSHVPQYGYQPPGRQYTPHQNTSYQPYTPLASQPLPIPVYTPQKPTQPSYSTQVLRTMAPDRIEFTSDAAMVPIRSLQPEKAFVRVSGRTVRAPDVKAFLDRKDPGKQRWLQSFTIKDDVDTIDVKYWHKTQEHLNACSNISLDQVVHVWTDEVKLNSKPVFGNQATSTPTTTSPFFLSLNEGRVGHKIELGNEADMATLFRVALGANIGGVVPSVSIKQVMGVLSTVGQQRFNLAVCVKKLISSGVIKTKNGPMCKTEIMVFDAQGQAASMTTWGEPMGEVAQQWTPFVTMLLLTGAQVSMYAMKPQITVGYQTHIQVNPICKNIEWLKHFAAQCTRLPDALNSVVEQETIPIDHIQTSYRIADMMRLINAMGGTDIAYGFSFVILTELDIDTRAAEVLTAKCPSCKEAILSFKKEACSKCNAIPTNDDAWRFALAQHISFMDDTAELRHPGISSEVVQKWLGYNPADFSALPMAERIQLKKRFFMERLKIYFKVSWSDHKKQQTMSIIAIEQVHLPDLECINQTAKI</sequence>
<dbReference type="GO" id="GO:0003697">
    <property type="term" value="F:single-stranded DNA binding"/>
    <property type="evidence" value="ECO:0007669"/>
    <property type="project" value="TreeGrafter"/>
</dbReference>
<feature type="compositionally biased region" description="Polar residues" evidence="4">
    <location>
        <begin position="42"/>
        <end position="51"/>
    </location>
</feature>
<dbReference type="Proteomes" id="UP000726737">
    <property type="component" value="Unassembled WGS sequence"/>
</dbReference>
<dbReference type="Pfam" id="PF24903">
    <property type="entry name" value="OB_MEIOB_N"/>
    <property type="match status" value="1"/>
</dbReference>
<accession>A0A9P6U2H0</accession>
<keyword evidence="1" id="KW-0238">DNA-binding</keyword>
<dbReference type="OrthoDB" id="3248508at2759"/>
<dbReference type="GO" id="GO:0008310">
    <property type="term" value="F:single-stranded DNA 3'-5' DNA exonuclease activity"/>
    <property type="evidence" value="ECO:0007669"/>
    <property type="project" value="TreeGrafter"/>
</dbReference>
<comment type="caution">
    <text evidence="6">The sequence shown here is derived from an EMBL/GenBank/DDBJ whole genome shotgun (WGS) entry which is preliminary data.</text>
</comment>
<protein>
    <recommendedName>
        <fullName evidence="5">MEIOB-like N-terminal domain-containing protein</fullName>
    </recommendedName>
</protein>
<dbReference type="InterPro" id="IPR056880">
    <property type="entry name" value="OB_MEIOB_N"/>
</dbReference>
<feature type="domain" description="MEIOB-like N-terminal" evidence="5">
    <location>
        <begin position="95"/>
        <end position="215"/>
    </location>
</feature>
<keyword evidence="2" id="KW-0469">Meiosis</keyword>
<dbReference type="PANTHER" id="PTHR21166">
    <property type="entry name" value="CELL DIVISION CONTROL PROTEIN 24 OB DOMAIN-CONTAINING PROTEIN-RELATED"/>
    <property type="match status" value="1"/>
</dbReference>
<dbReference type="Gene3D" id="2.40.50.140">
    <property type="entry name" value="Nucleic acid-binding proteins"/>
    <property type="match status" value="2"/>
</dbReference>
<reference evidence="6" key="1">
    <citation type="journal article" date="2020" name="Fungal Divers.">
        <title>Resolving the Mortierellaceae phylogeny through synthesis of multi-gene phylogenetics and phylogenomics.</title>
        <authorList>
            <person name="Vandepol N."/>
            <person name="Liber J."/>
            <person name="Desiro A."/>
            <person name="Na H."/>
            <person name="Kennedy M."/>
            <person name="Barry K."/>
            <person name="Grigoriev I.V."/>
            <person name="Miller A.N."/>
            <person name="O'Donnell K."/>
            <person name="Stajich J.E."/>
            <person name="Bonito G."/>
        </authorList>
    </citation>
    <scope>NUCLEOTIDE SEQUENCE</scope>
    <source>
        <strain evidence="6">KOD948</strain>
    </source>
</reference>
<dbReference type="AlphaFoldDB" id="A0A9P6U2H0"/>
<evidence type="ECO:0000313" key="6">
    <source>
        <dbReference type="EMBL" id="KAG0256774.1"/>
    </source>
</evidence>
<dbReference type="GO" id="GO:0000712">
    <property type="term" value="P:resolution of meiotic recombination intermediates"/>
    <property type="evidence" value="ECO:0007669"/>
    <property type="project" value="TreeGrafter"/>
</dbReference>
<dbReference type="EMBL" id="JAAAJA010000283">
    <property type="protein sequence ID" value="KAG0256774.1"/>
    <property type="molecule type" value="Genomic_DNA"/>
</dbReference>
<dbReference type="PANTHER" id="PTHR21166:SF2">
    <property type="entry name" value="CELL DIVISION CONTROL PROTEIN 24 OB DOMAIN-CONTAINING PROTEIN-RELATED"/>
    <property type="match status" value="1"/>
</dbReference>
<keyword evidence="7" id="KW-1185">Reference proteome</keyword>
<dbReference type="InterPro" id="IPR052469">
    <property type="entry name" value="MEIOB"/>
</dbReference>
<evidence type="ECO:0000256" key="1">
    <source>
        <dbReference type="ARBA" id="ARBA00023125"/>
    </source>
</evidence>
<feature type="region of interest" description="Disordered" evidence="4">
    <location>
        <begin position="1"/>
        <end position="74"/>
    </location>
</feature>
<evidence type="ECO:0000256" key="4">
    <source>
        <dbReference type="SAM" id="MobiDB-lite"/>
    </source>
</evidence>
<evidence type="ECO:0000256" key="3">
    <source>
        <dbReference type="ARBA" id="ARBA00038329"/>
    </source>
</evidence>
<comment type="similarity">
    <text evidence="3">Belongs to the MEIOB family.</text>
</comment>
<name>A0A9P6U2H0_9FUNG</name>